<accession>I9P3J8</accession>
<dbReference type="GO" id="GO:0005886">
    <property type="term" value="C:plasma membrane"/>
    <property type="evidence" value="ECO:0007669"/>
    <property type="project" value="UniProtKB-SubCell"/>
</dbReference>
<dbReference type="PATRIC" id="fig|1195246.3.peg.1093"/>
<dbReference type="STRING" id="1195246.AGRI_05527"/>
<evidence type="ECO:0000259" key="11">
    <source>
        <dbReference type="SMART" id="SM00014"/>
    </source>
</evidence>
<comment type="caution">
    <text evidence="12">The sequence shown here is derived from an EMBL/GenBank/DDBJ whole genome shotgun (WGS) entry which is preliminary data.</text>
</comment>
<evidence type="ECO:0000256" key="4">
    <source>
        <dbReference type="ARBA" id="ARBA00022692"/>
    </source>
</evidence>
<sequence>MARQLIASIHALDVRTFIWCMSLKQRERLTRFSRYLSASADGPWYVILTALLFMLEEELPAGLLQAMLLAVSIERAIYLLAKNLFKRNRPQDALGDFHSFIRPSDRFSFPSGHTSCAFLFASFMVLLFPQALLFWFGWAAAIGMSRVFLGVHFPTDTLVGAILGLTVANWAQGTMGL</sequence>
<dbReference type="AlphaFoldDB" id="I9P3J8"/>
<feature type="transmembrane region" description="Helical" evidence="10">
    <location>
        <begin position="61"/>
        <end position="81"/>
    </location>
</feature>
<dbReference type="eggNOG" id="COG0671">
    <property type="taxonomic scope" value="Bacteria"/>
</dbReference>
<dbReference type="InterPro" id="IPR000326">
    <property type="entry name" value="PAP2/HPO"/>
</dbReference>
<keyword evidence="3" id="KW-1003">Cell membrane</keyword>
<evidence type="ECO:0000256" key="2">
    <source>
        <dbReference type="ARBA" id="ARBA00012374"/>
    </source>
</evidence>
<dbReference type="EMBL" id="AKKU01000011">
    <property type="protein sequence ID" value="EIW89537.1"/>
    <property type="molecule type" value="Genomic_DNA"/>
</dbReference>
<evidence type="ECO:0000313" key="13">
    <source>
        <dbReference type="Proteomes" id="UP000035062"/>
    </source>
</evidence>
<dbReference type="RefSeq" id="WP_008984023.1">
    <property type="nucleotide sequence ID" value="NZ_AKKU01000011.1"/>
</dbReference>
<evidence type="ECO:0000256" key="1">
    <source>
        <dbReference type="ARBA" id="ARBA00004651"/>
    </source>
</evidence>
<keyword evidence="5" id="KW-0378">Hydrolase</keyword>
<dbReference type="SUPFAM" id="SSF48317">
    <property type="entry name" value="Acid phosphatase/Vanadium-dependent haloperoxidase"/>
    <property type="match status" value="1"/>
</dbReference>
<organism evidence="12 13">
    <name type="scientific">Alishewanella agri BL06</name>
    <dbReference type="NCBI Taxonomy" id="1195246"/>
    <lineage>
        <taxon>Bacteria</taxon>
        <taxon>Pseudomonadati</taxon>
        <taxon>Pseudomonadota</taxon>
        <taxon>Gammaproteobacteria</taxon>
        <taxon>Alteromonadales</taxon>
        <taxon>Alteromonadaceae</taxon>
        <taxon>Alishewanella</taxon>
    </lineage>
</organism>
<comment type="subcellular location">
    <subcellularLocation>
        <location evidence="1">Cell membrane</location>
        <topology evidence="1">Multi-pass membrane protein</topology>
    </subcellularLocation>
</comment>
<keyword evidence="6 10" id="KW-1133">Transmembrane helix</keyword>
<dbReference type="SMART" id="SM00014">
    <property type="entry name" value="acidPPc"/>
    <property type="match status" value="1"/>
</dbReference>
<dbReference type="PANTHER" id="PTHR14969">
    <property type="entry name" value="SPHINGOSINE-1-PHOSPHATE PHOSPHOHYDROLASE"/>
    <property type="match status" value="1"/>
</dbReference>
<protein>
    <recommendedName>
        <fullName evidence="2">undecaprenyl-diphosphate phosphatase</fullName>
        <ecNumber evidence="2">3.6.1.27</ecNumber>
    </recommendedName>
    <alternativeName>
        <fullName evidence="8">Undecaprenyl pyrophosphate phosphatase</fullName>
    </alternativeName>
</protein>
<evidence type="ECO:0000256" key="6">
    <source>
        <dbReference type="ARBA" id="ARBA00022989"/>
    </source>
</evidence>
<dbReference type="Pfam" id="PF01569">
    <property type="entry name" value="PAP2"/>
    <property type="match status" value="1"/>
</dbReference>
<comment type="catalytic activity">
    <reaction evidence="9">
        <text>di-trans,octa-cis-undecaprenyl diphosphate + H2O = di-trans,octa-cis-undecaprenyl phosphate + phosphate + H(+)</text>
        <dbReference type="Rhea" id="RHEA:28094"/>
        <dbReference type="ChEBI" id="CHEBI:15377"/>
        <dbReference type="ChEBI" id="CHEBI:15378"/>
        <dbReference type="ChEBI" id="CHEBI:43474"/>
        <dbReference type="ChEBI" id="CHEBI:58405"/>
        <dbReference type="ChEBI" id="CHEBI:60392"/>
        <dbReference type="EC" id="3.6.1.27"/>
    </reaction>
</comment>
<evidence type="ECO:0000256" key="7">
    <source>
        <dbReference type="ARBA" id="ARBA00023136"/>
    </source>
</evidence>
<evidence type="ECO:0000256" key="3">
    <source>
        <dbReference type="ARBA" id="ARBA00022475"/>
    </source>
</evidence>
<dbReference type="Gene3D" id="1.20.144.10">
    <property type="entry name" value="Phosphatidic acid phosphatase type 2/haloperoxidase"/>
    <property type="match status" value="1"/>
</dbReference>
<keyword evidence="4 10" id="KW-0812">Transmembrane</keyword>
<gene>
    <name evidence="12" type="ORF">AGRI_05527</name>
</gene>
<evidence type="ECO:0000256" key="5">
    <source>
        <dbReference type="ARBA" id="ARBA00022801"/>
    </source>
</evidence>
<feature type="transmembrane region" description="Helical" evidence="10">
    <location>
        <begin position="35"/>
        <end position="55"/>
    </location>
</feature>
<proteinExistence type="predicted"/>
<keyword evidence="13" id="KW-1185">Reference proteome</keyword>
<evidence type="ECO:0000256" key="9">
    <source>
        <dbReference type="ARBA" id="ARBA00047594"/>
    </source>
</evidence>
<evidence type="ECO:0000256" key="10">
    <source>
        <dbReference type="SAM" id="Phobius"/>
    </source>
</evidence>
<evidence type="ECO:0000256" key="8">
    <source>
        <dbReference type="ARBA" id="ARBA00032707"/>
    </source>
</evidence>
<dbReference type="InterPro" id="IPR036938">
    <property type="entry name" value="PAP2/HPO_sf"/>
</dbReference>
<dbReference type="GO" id="GO:0050380">
    <property type="term" value="F:undecaprenyl-diphosphatase activity"/>
    <property type="evidence" value="ECO:0007669"/>
    <property type="project" value="UniProtKB-EC"/>
</dbReference>
<name>I9P3J8_9ALTE</name>
<dbReference type="Proteomes" id="UP000035062">
    <property type="component" value="Unassembled WGS sequence"/>
</dbReference>
<evidence type="ECO:0000313" key="12">
    <source>
        <dbReference type="EMBL" id="EIW89537.1"/>
    </source>
</evidence>
<feature type="transmembrane region" description="Helical" evidence="10">
    <location>
        <begin position="116"/>
        <end position="141"/>
    </location>
</feature>
<dbReference type="PANTHER" id="PTHR14969:SF62">
    <property type="entry name" value="DECAPRENYLPHOSPHORYL-5-PHOSPHORIBOSE PHOSPHATASE RV3807C-RELATED"/>
    <property type="match status" value="1"/>
</dbReference>
<keyword evidence="7 10" id="KW-0472">Membrane</keyword>
<feature type="transmembrane region" description="Helical" evidence="10">
    <location>
        <begin position="147"/>
        <end position="171"/>
    </location>
</feature>
<reference evidence="12 13" key="1">
    <citation type="journal article" date="2012" name="J. Bacteriol.">
        <title>Genome Sequence of Pectin-Degrading Alishewanella agri, Isolated from Landfill Soil.</title>
        <authorList>
            <person name="Kim J."/>
            <person name="Jung J."/>
            <person name="Sung J.S."/>
            <person name="Chun J."/>
            <person name="Park W."/>
        </authorList>
    </citation>
    <scope>NUCLEOTIDE SEQUENCE [LARGE SCALE GENOMIC DNA]</scope>
    <source>
        <strain evidence="12 13">BL06</strain>
    </source>
</reference>
<dbReference type="EC" id="3.6.1.27" evidence="2"/>
<feature type="domain" description="Phosphatidic acid phosphatase type 2/haloperoxidase" evidence="11">
    <location>
        <begin position="63"/>
        <end position="172"/>
    </location>
</feature>